<reference evidence="2 3" key="1">
    <citation type="submission" date="2019-01" db="EMBL/GenBank/DDBJ databases">
        <title>Draft genome sequences of three monokaryotic isolates of the white-rot basidiomycete fungus Dichomitus squalens.</title>
        <authorList>
            <consortium name="DOE Joint Genome Institute"/>
            <person name="Lopez S.C."/>
            <person name="Andreopoulos B."/>
            <person name="Pangilinan J."/>
            <person name="Lipzen A."/>
            <person name="Riley R."/>
            <person name="Ahrendt S."/>
            <person name="Ng V."/>
            <person name="Barry K."/>
            <person name="Daum C."/>
            <person name="Grigoriev I.V."/>
            <person name="Hilden K.S."/>
            <person name="Makela M.R."/>
            <person name="de Vries R.P."/>
        </authorList>
    </citation>
    <scope>NUCLEOTIDE SEQUENCE [LARGE SCALE GENOMIC DNA]</scope>
    <source>
        <strain evidence="2 3">CBS 464.89</strain>
    </source>
</reference>
<feature type="region of interest" description="Disordered" evidence="1">
    <location>
        <begin position="55"/>
        <end position="76"/>
    </location>
</feature>
<gene>
    <name evidence="2" type="ORF">BD310DRAFT_647813</name>
</gene>
<accession>A0A4Q9PP62</accession>
<protein>
    <submittedName>
        <fullName evidence="2">Uncharacterized protein</fullName>
    </submittedName>
</protein>
<name>A0A4Q9PP62_9APHY</name>
<evidence type="ECO:0000313" key="2">
    <source>
        <dbReference type="EMBL" id="TBU55934.1"/>
    </source>
</evidence>
<keyword evidence="3" id="KW-1185">Reference proteome</keyword>
<sequence>MVYVTVHTSSLCSILCIVCGAGNTGGRYTRTDITIREQGTIPLTGAAFTRHVSRSASSTRGHIRGIPAGSARGLVA</sequence>
<evidence type="ECO:0000313" key="3">
    <source>
        <dbReference type="Proteomes" id="UP000292082"/>
    </source>
</evidence>
<dbReference type="Proteomes" id="UP000292082">
    <property type="component" value="Unassembled WGS sequence"/>
</dbReference>
<proteinExistence type="predicted"/>
<dbReference type="AlphaFoldDB" id="A0A4Q9PP62"/>
<dbReference type="EMBL" id="ML145160">
    <property type="protein sequence ID" value="TBU55934.1"/>
    <property type="molecule type" value="Genomic_DNA"/>
</dbReference>
<organism evidence="2 3">
    <name type="scientific">Dichomitus squalens</name>
    <dbReference type="NCBI Taxonomy" id="114155"/>
    <lineage>
        <taxon>Eukaryota</taxon>
        <taxon>Fungi</taxon>
        <taxon>Dikarya</taxon>
        <taxon>Basidiomycota</taxon>
        <taxon>Agaricomycotina</taxon>
        <taxon>Agaricomycetes</taxon>
        <taxon>Polyporales</taxon>
        <taxon>Polyporaceae</taxon>
        <taxon>Dichomitus</taxon>
    </lineage>
</organism>
<evidence type="ECO:0000256" key="1">
    <source>
        <dbReference type="SAM" id="MobiDB-lite"/>
    </source>
</evidence>